<feature type="chain" id="PRO_5019523078" description="Secreted protein" evidence="2">
    <location>
        <begin position="23"/>
        <end position="75"/>
    </location>
</feature>
<feature type="region of interest" description="Disordered" evidence="1">
    <location>
        <begin position="25"/>
        <end position="75"/>
    </location>
</feature>
<feature type="signal peptide" evidence="2">
    <location>
        <begin position="1"/>
        <end position="22"/>
    </location>
</feature>
<dbReference type="Proteomes" id="UP000283387">
    <property type="component" value="Unassembled WGS sequence"/>
</dbReference>
<evidence type="ECO:0000313" key="3">
    <source>
        <dbReference type="EMBL" id="RKD88223.1"/>
    </source>
</evidence>
<evidence type="ECO:0000313" key="4">
    <source>
        <dbReference type="Proteomes" id="UP000283387"/>
    </source>
</evidence>
<dbReference type="AlphaFoldDB" id="A0A419VYA8"/>
<accession>A0A419VYA8</accession>
<dbReference type="EMBL" id="RAPN01000002">
    <property type="protein sequence ID" value="RKD88223.1"/>
    <property type="molecule type" value="Genomic_DNA"/>
</dbReference>
<protein>
    <recommendedName>
        <fullName evidence="5">Secreted protein</fullName>
    </recommendedName>
</protein>
<proteinExistence type="predicted"/>
<dbReference type="RefSeq" id="WP_120274402.1">
    <property type="nucleotide sequence ID" value="NZ_RAPN01000002.1"/>
</dbReference>
<name>A0A419VYA8_9BACT</name>
<keyword evidence="2" id="KW-0732">Signal</keyword>
<feature type="compositionally biased region" description="Basic and acidic residues" evidence="1">
    <location>
        <begin position="35"/>
        <end position="46"/>
    </location>
</feature>
<evidence type="ECO:0000256" key="1">
    <source>
        <dbReference type="SAM" id="MobiDB-lite"/>
    </source>
</evidence>
<gene>
    <name evidence="3" type="ORF">BC643_3367</name>
</gene>
<feature type="compositionally biased region" description="Acidic residues" evidence="1">
    <location>
        <begin position="63"/>
        <end position="75"/>
    </location>
</feature>
<sequence>MKTRLKLLFVIVCFSACFFTGCTDEDDTEGAPIEIPEKDPPKKDSVDGATIQIPQSDSSSTTETDDEGAPIEIPE</sequence>
<organism evidence="3 4">
    <name type="scientific">Mangrovibacterium diazotrophicum</name>
    <dbReference type="NCBI Taxonomy" id="1261403"/>
    <lineage>
        <taxon>Bacteria</taxon>
        <taxon>Pseudomonadati</taxon>
        <taxon>Bacteroidota</taxon>
        <taxon>Bacteroidia</taxon>
        <taxon>Marinilabiliales</taxon>
        <taxon>Prolixibacteraceae</taxon>
        <taxon>Mangrovibacterium</taxon>
    </lineage>
</organism>
<reference evidence="3 4" key="1">
    <citation type="submission" date="2018-09" db="EMBL/GenBank/DDBJ databases">
        <title>Genomic Encyclopedia of Archaeal and Bacterial Type Strains, Phase II (KMG-II): from individual species to whole genera.</title>
        <authorList>
            <person name="Goeker M."/>
        </authorList>
    </citation>
    <scope>NUCLEOTIDE SEQUENCE [LARGE SCALE GENOMIC DNA]</scope>
    <source>
        <strain evidence="3 4">DSM 27148</strain>
    </source>
</reference>
<dbReference type="OrthoDB" id="3954368at2"/>
<dbReference type="PROSITE" id="PS51257">
    <property type="entry name" value="PROKAR_LIPOPROTEIN"/>
    <property type="match status" value="1"/>
</dbReference>
<evidence type="ECO:0008006" key="5">
    <source>
        <dbReference type="Google" id="ProtNLM"/>
    </source>
</evidence>
<keyword evidence="4" id="KW-1185">Reference proteome</keyword>
<comment type="caution">
    <text evidence="3">The sequence shown here is derived from an EMBL/GenBank/DDBJ whole genome shotgun (WGS) entry which is preliminary data.</text>
</comment>
<evidence type="ECO:0000256" key="2">
    <source>
        <dbReference type="SAM" id="SignalP"/>
    </source>
</evidence>